<comment type="caution">
    <text evidence="1">The sequence shown here is derived from an EMBL/GenBank/DDBJ whole genome shotgun (WGS) entry which is preliminary data.</text>
</comment>
<reference evidence="1 2" key="1">
    <citation type="journal article" date="2002" name="Nature">
        <title>Genome sequence and comparative analysis of the model rodent malaria parasite Plasmodium yoelii yoelii.</title>
        <authorList>
            <person name="Carlton J.M."/>
            <person name="Angiuoli S.V."/>
            <person name="Suh B.B."/>
            <person name="Kooij T.W."/>
            <person name="Pertea M."/>
            <person name="Silva J.C."/>
            <person name="Ermolaeva M.D."/>
            <person name="Allen J.E."/>
            <person name="Selengut J.D."/>
            <person name="Koo H.L."/>
            <person name="Peterson J.D."/>
            <person name="Pop M."/>
            <person name="Kosack D.S."/>
            <person name="Shumway M.F."/>
            <person name="Bidwell S.L."/>
            <person name="Shallom S.J."/>
            <person name="van Aken S.E."/>
            <person name="Riedmuller S.B."/>
            <person name="Feldblyum T.V."/>
            <person name="Cho J.K."/>
            <person name="Quackenbush J."/>
            <person name="Sedegah M."/>
            <person name="Shoaibi A."/>
            <person name="Cummings L.M."/>
            <person name="Florens L."/>
            <person name="Yates J.R."/>
            <person name="Raine J.D."/>
            <person name="Sinden R.E."/>
            <person name="Harris M.A."/>
            <person name="Cunningham D.A."/>
            <person name="Preiser P.R."/>
            <person name="Bergman L.W."/>
            <person name="Vaidya A.B."/>
            <person name="van Lin L.H."/>
            <person name="Janse C.J."/>
            <person name="Waters A.P."/>
            <person name="Smith H.O."/>
            <person name="White O.R."/>
            <person name="Salzberg S.L."/>
            <person name="Venter J.C."/>
            <person name="Fraser C.M."/>
            <person name="Hoffman S.L."/>
            <person name="Gardner M.J."/>
            <person name="Carucci D.J."/>
        </authorList>
    </citation>
    <scope>NUCLEOTIDE SEQUENCE [LARGE SCALE GENOMIC DNA]</scope>
    <source>
        <strain evidence="1 2">17XNL</strain>
    </source>
</reference>
<organism evidence="1 2">
    <name type="scientific">Plasmodium yoelii yoelii</name>
    <dbReference type="NCBI Taxonomy" id="73239"/>
    <lineage>
        <taxon>Eukaryota</taxon>
        <taxon>Sar</taxon>
        <taxon>Alveolata</taxon>
        <taxon>Apicomplexa</taxon>
        <taxon>Aconoidasida</taxon>
        <taxon>Haemosporida</taxon>
        <taxon>Plasmodiidae</taxon>
        <taxon>Plasmodium</taxon>
        <taxon>Plasmodium (Vinckeia)</taxon>
    </lineage>
</organism>
<gene>
    <name evidence="1" type="ORF">PY06598</name>
</gene>
<name>Q7RAA4_PLAYO</name>
<dbReference type="Proteomes" id="UP000008553">
    <property type="component" value="Unassembled WGS sequence"/>
</dbReference>
<evidence type="ECO:0000313" key="2">
    <source>
        <dbReference type="Proteomes" id="UP000008553"/>
    </source>
</evidence>
<accession>Q7RAA4</accession>
<protein>
    <submittedName>
        <fullName evidence="1">Uncharacterized protein</fullName>
    </submittedName>
</protein>
<dbReference type="InParanoid" id="Q7RAA4"/>
<keyword evidence="2" id="KW-1185">Reference proteome</keyword>
<feature type="non-terminal residue" evidence="1">
    <location>
        <position position="1"/>
    </location>
</feature>
<proteinExistence type="predicted"/>
<dbReference type="EMBL" id="AABL01002254">
    <property type="protein sequence ID" value="EAA18842.1"/>
    <property type="molecule type" value="Genomic_DNA"/>
</dbReference>
<dbReference type="PaxDb" id="73239-Q7RAA4"/>
<sequence>TNKKNYACSEYIYYYIYISHDLKT</sequence>
<dbReference type="AlphaFoldDB" id="Q7RAA4"/>
<evidence type="ECO:0000313" key="1">
    <source>
        <dbReference type="EMBL" id="EAA18842.1"/>
    </source>
</evidence>